<organism evidence="3 4">
    <name type="scientific">Drosophila kikkawai</name>
    <name type="common">Fruit fly</name>
    <dbReference type="NCBI Taxonomy" id="30033"/>
    <lineage>
        <taxon>Eukaryota</taxon>
        <taxon>Metazoa</taxon>
        <taxon>Ecdysozoa</taxon>
        <taxon>Arthropoda</taxon>
        <taxon>Hexapoda</taxon>
        <taxon>Insecta</taxon>
        <taxon>Pterygota</taxon>
        <taxon>Neoptera</taxon>
        <taxon>Endopterygota</taxon>
        <taxon>Diptera</taxon>
        <taxon>Brachycera</taxon>
        <taxon>Muscomorpha</taxon>
        <taxon>Ephydroidea</taxon>
        <taxon>Drosophilidae</taxon>
        <taxon>Drosophila</taxon>
        <taxon>Sophophora</taxon>
    </lineage>
</organism>
<feature type="compositionally biased region" description="Basic and acidic residues" evidence="2">
    <location>
        <begin position="282"/>
        <end position="296"/>
    </location>
</feature>
<evidence type="ECO:0000313" key="3">
    <source>
        <dbReference type="Proteomes" id="UP001652661"/>
    </source>
</evidence>
<feature type="compositionally biased region" description="Polar residues" evidence="2">
    <location>
        <begin position="304"/>
        <end position="315"/>
    </location>
</feature>
<dbReference type="AlphaFoldDB" id="A0A6P4JRV5"/>
<keyword evidence="1" id="KW-0175">Coiled coil</keyword>
<proteinExistence type="predicted"/>
<keyword evidence="3" id="KW-1185">Reference proteome</keyword>
<sequence length="882" mass="104937">MSYLKRREKLNKDTRWDRIRKRHQQANPLGLKTDAVRRFIEVDYVGKRQERLLVEGDEPKQLNPSVIMDMRHKMFQKIPHKLPLATMAHGSTLEATKAHNLEVEQRFVDNQLEKFRQQLARQFQRSKSHKVPPTKPDFKLNNKPLVQSLTQAAQHIDNFYNTPVQALGQMTQMCAETKAAATKSLIRQLRPEPEREADMDHEWATEQQAQVMELPAFRHEEAISFDCLEYRNFAKQVQADESKAQLLRCRTPSPLTSTEEFFRPMRAAAERQMLHVRTVRHEEELQQENKQEHPQEDNPPPLQRESSTCSNTSDGIDSVISDLAEEALYELQLEAAEEQNEQLDKELPIVTKHVQFQLPQKKSTTPSTYPIEGESDPEPEPVPEALVIRRIELPKVVVKPKEPEPLELESGDSEDGLDAAPTHEKQKIIDQLFQARANTQLVMMRKYFLKWIHFTTLEKIEREQGQTCQSRDNRAHKINAFLDKVRQEKKRQRAVQASDTAAETNKITQKCLEKREEAVKMAKQFKNKLKVQQDIIDLQRIKLERQERLIMQLKLSKLSDEAKEAREDLKQELKTVIRCGDPKAKAKAKCLQLIGSLRDADDEEMARLQGKALLQPRFLQHMQERAMERSVRHEQARQRRAQADAEREAAKVALEEAKRQEDEEAKRLRIEVLKEKRRQEKMAKVLKERERQRFIDNQRKAVEFSRRLLLRRIGMEAFKRLLQRKRENLVKSEEFRRQMYKKNAFRSWRNYTAYKQREKLVRAQMLWHRIVKRRALFAWMLYAQNERSKMQVAIDWHALHAMEHWFGRWLKYTTHCRMLEDTKTRQALSHHDWHLKWKVLDCWRRLPQILKIEKETEERRQRWRLKIWELLPDYKPREDSLW</sequence>
<dbReference type="GeneID" id="108085353"/>
<dbReference type="InterPro" id="IPR052270">
    <property type="entry name" value="CACF_protein"/>
</dbReference>
<dbReference type="OrthoDB" id="6256972at2759"/>
<feature type="coiled-coil region" evidence="1">
    <location>
        <begin position="633"/>
        <end position="678"/>
    </location>
</feature>
<accession>A0A6P4JRV5</accession>
<dbReference type="RefSeq" id="XP_017037409.1">
    <property type="nucleotide sequence ID" value="XM_017181920.3"/>
</dbReference>
<feature type="compositionally biased region" description="Polar residues" evidence="2">
    <location>
        <begin position="358"/>
        <end position="368"/>
    </location>
</feature>
<feature type="coiled-coil region" evidence="1">
    <location>
        <begin position="548"/>
        <end position="575"/>
    </location>
</feature>
<reference evidence="3" key="1">
    <citation type="submission" date="2025-05" db="UniProtKB">
        <authorList>
            <consortium name="RefSeq"/>
        </authorList>
    </citation>
    <scope>NUCLEOTIDE SEQUENCE [LARGE SCALE GENOMIC DNA]</scope>
    <source>
        <strain evidence="3">14028-0561.14</strain>
    </source>
</reference>
<evidence type="ECO:0000256" key="2">
    <source>
        <dbReference type="SAM" id="MobiDB-lite"/>
    </source>
</evidence>
<feature type="coiled-coil region" evidence="1">
    <location>
        <begin position="321"/>
        <end position="353"/>
    </location>
</feature>
<protein>
    <submittedName>
        <fullName evidence="4">Trichohyalin</fullName>
    </submittedName>
</protein>
<dbReference type="PANTHER" id="PTHR22028:SF5">
    <property type="entry name" value="COILED-COIL DOMAIN-CONTAINING PROTEIN 191"/>
    <property type="match status" value="1"/>
</dbReference>
<dbReference type="OMA" id="VIMDMRH"/>
<dbReference type="PANTHER" id="PTHR22028">
    <property type="entry name" value="SFI1 SPINDLE BODY DOMAIN-CONTAINING PROTEIN-RELATED"/>
    <property type="match status" value="1"/>
</dbReference>
<dbReference type="Proteomes" id="UP001652661">
    <property type="component" value="Chromosome 2L"/>
</dbReference>
<feature type="region of interest" description="Disordered" evidence="2">
    <location>
        <begin position="282"/>
        <end position="316"/>
    </location>
</feature>
<feature type="region of interest" description="Disordered" evidence="2">
    <location>
        <begin position="358"/>
        <end position="381"/>
    </location>
</feature>
<evidence type="ECO:0000313" key="4">
    <source>
        <dbReference type="RefSeq" id="XP_017037409.1"/>
    </source>
</evidence>
<name>A0A6P4JRV5_DROKI</name>
<reference evidence="4" key="2">
    <citation type="submission" date="2025-08" db="UniProtKB">
        <authorList>
            <consortium name="RefSeq"/>
        </authorList>
    </citation>
    <scope>IDENTIFICATION</scope>
    <source>
        <strain evidence="4">14028-0561.14</strain>
        <tissue evidence="4">Whole fly</tissue>
    </source>
</reference>
<gene>
    <name evidence="4" type="primary">LOC108085353</name>
</gene>
<evidence type="ECO:0000256" key="1">
    <source>
        <dbReference type="SAM" id="Coils"/>
    </source>
</evidence>